<proteinExistence type="predicted"/>
<dbReference type="KEGG" id="alus:STSP2_02212"/>
<evidence type="ECO:0000313" key="1">
    <source>
        <dbReference type="EMBL" id="AQT69032.1"/>
    </source>
</evidence>
<dbReference type="AlphaFoldDB" id="A0A1U9NM59"/>
<dbReference type="EMBL" id="CP019791">
    <property type="protein sequence ID" value="AQT69032.1"/>
    <property type="molecule type" value="Genomic_DNA"/>
</dbReference>
<name>A0A1U9NM59_9BACT</name>
<reference evidence="2" key="1">
    <citation type="submission" date="2017-02" db="EMBL/GenBank/DDBJ databases">
        <title>Comparative genomics and description of representatives of a novel lineage of planctomycetes thriving in anoxic sediments.</title>
        <authorList>
            <person name="Spring S."/>
            <person name="Bunk B."/>
            <person name="Sproer C."/>
        </authorList>
    </citation>
    <scope>NUCLEOTIDE SEQUENCE [LARGE SCALE GENOMIC DNA]</scope>
    <source>
        <strain evidence="2">ST-NAGAB-D1</strain>
    </source>
</reference>
<gene>
    <name evidence="1" type="ORF">STSP2_02212</name>
</gene>
<sequence length="55" mass="6152">MHMMVFVLVQRAGFDRLNGEGGIRLRGPGWCQTRVATLRVAACSNPFGNKSIIYR</sequence>
<dbReference type="Proteomes" id="UP000189674">
    <property type="component" value="Chromosome"/>
</dbReference>
<accession>A0A1U9NM59</accession>
<keyword evidence="2" id="KW-1185">Reference proteome</keyword>
<organism evidence="1 2">
    <name type="scientific">Anaerohalosphaera lusitana</name>
    <dbReference type="NCBI Taxonomy" id="1936003"/>
    <lineage>
        <taxon>Bacteria</taxon>
        <taxon>Pseudomonadati</taxon>
        <taxon>Planctomycetota</taxon>
        <taxon>Phycisphaerae</taxon>
        <taxon>Sedimentisphaerales</taxon>
        <taxon>Anaerohalosphaeraceae</taxon>
        <taxon>Anaerohalosphaera</taxon>
    </lineage>
</organism>
<evidence type="ECO:0000313" key="2">
    <source>
        <dbReference type="Proteomes" id="UP000189674"/>
    </source>
</evidence>
<protein>
    <submittedName>
        <fullName evidence="1">Uncharacterized protein</fullName>
    </submittedName>
</protein>